<feature type="domain" description="C2H2-type" evidence="3">
    <location>
        <begin position="334"/>
        <end position="361"/>
    </location>
</feature>
<feature type="region of interest" description="Disordered" evidence="2">
    <location>
        <begin position="706"/>
        <end position="821"/>
    </location>
</feature>
<keyword evidence="1" id="KW-0479">Metal-binding</keyword>
<dbReference type="PROSITE" id="PS50157">
    <property type="entry name" value="ZINC_FINGER_C2H2_2"/>
    <property type="match status" value="6"/>
</dbReference>
<dbReference type="InParanoid" id="B0X2A1"/>
<proteinExistence type="predicted"/>
<dbReference type="AlphaFoldDB" id="B0X2A1"/>
<dbReference type="VEuPathDB" id="VectorBase:CQUJHB001131"/>
<dbReference type="Gene3D" id="3.30.160.60">
    <property type="entry name" value="Classic Zinc Finger"/>
    <property type="match status" value="4"/>
</dbReference>
<feature type="domain" description="C2H2-type" evidence="3">
    <location>
        <begin position="426"/>
        <end position="453"/>
    </location>
</feature>
<sequence>MDSKAKIKPEMAVIKTEPVDFEEAQIFETPLEPMQDPEIPSFQPEPFCSLCLRERVTNTVFYTFDVECSGSLRDTLKDTFGLELAPKRCHICTPCRKLLKLVESFRDCCLKANSWAEQHMQVEQKATAPPGILKLGGDSWFSDGTVQAIDLVTDAIKERTTLIVEYDRVEVKMELGESMVDDGSNAGSKSRIKECRRCHRKFDGLRSYTSHKKCCKGVEEDDNLHCCSICSVSFRREQDLETHVNMHEGNKPYECRVTCGERFYGKNQRFRHEKLCRKQLGMEREPSECSDPETDHEPMEINECERCKRRFDGKQSLISHITHCQKEGDARRLFNCDICSISFSTNQMLKAHLNKHKGIKPYKCRKFCDKKFYGGVFRYRHEKVCRELEVKAVECADCHRFFSGHRGLQMHVKTCRKDQQDDRLMYTCDICKISFTNKLQLDEHRNKHKGIKPFECEFNCGKSFFGPGSMRTHAKICSRKPALLRPEPPVEEVPPAEPEPKSDREDPNAPLEVIRCENCDRLFDSKGALMGHLKFCRPGSTPINNDQLFYSCPICSVSFTRKPRLEAHLNKHNAGSCDSLRKLVPFKVTCTRTTMSSQIPPLVCHTPPPDFGDEEDDLPDDDDEQDEFDDYGSTGLPAVASTSNLPTPIPPAFSDGESAPVTPAKVPAPRLEDVPDDDEDEEVGNDSHSLDLPVVVTATVTAAAPIATPRMESPPSLILSQHNFSENDLPSEDDQDDDEEFQDFAFHPHVAPEEDAAPTGAEDNLSIPSLHLDTELSKSTTPVQLSENEASERNLSPQEDPAEHPQIEDDDDGEDVPAELTTPVVAEELGCRFDDNTENDFTDFTTASNDARSSAVLEIPTANDVSFDDDFAQLESTPSADSNFVSGSRTTDFATFDADFSKFDSFQASFPATFDEPVAAVVAVVVKEGTIAAEDPAQDDFDDFQEFAKFPTGSSASFAQPTATEEDPVEDAGDDEDDFGEFSDFKQSEVVATPVIAAPAVSIPTSRSALFRSDSILAVITGMFPSVATPEEEQSDTGQKDGGGGPAMEEDKVCRELRDMDSAQALSYQYNSSESNKALVRALGIDSRNILFGPKWNSSMPRFAANLSFSPLEPIKPTSQAPPGSSAPPPAIAAASNISNSNASVIPMTGKQEAATVRHHAFGLDPLQPPISAGAVPGTVPAVQFDWNSSGLVNPLEVSLLGPIPD</sequence>
<dbReference type="SUPFAM" id="SSF57667">
    <property type="entry name" value="beta-beta-alpha zinc fingers"/>
    <property type="match status" value="4"/>
</dbReference>
<feature type="region of interest" description="Disordered" evidence="2">
    <location>
        <begin position="953"/>
        <end position="975"/>
    </location>
</feature>
<dbReference type="VEuPathDB" id="VectorBase:CPIJ013680"/>
<dbReference type="Pfam" id="PF00096">
    <property type="entry name" value="zf-C2H2"/>
    <property type="match status" value="2"/>
</dbReference>
<organism>
    <name type="scientific">Culex quinquefasciatus</name>
    <name type="common">Southern house mosquito</name>
    <name type="synonym">Culex pungens</name>
    <dbReference type="NCBI Taxonomy" id="7176"/>
    <lineage>
        <taxon>Eukaryota</taxon>
        <taxon>Metazoa</taxon>
        <taxon>Ecdysozoa</taxon>
        <taxon>Arthropoda</taxon>
        <taxon>Hexapoda</taxon>
        <taxon>Insecta</taxon>
        <taxon>Pterygota</taxon>
        <taxon>Neoptera</taxon>
        <taxon>Endopterygota</taxon>
        <taxon>Diptera</taxon>
        <taxon>Nematocera</taxon>
        <taxon>Culicoidea</taxon>
        <taxon>Culicidae</taxon>
        <taxon>Culicinae</taxon>
        <taxon>Culicini</taxon>
        <taxon>Culex</taxon>
        <taxon>Culex</taxon>
    </lineage>
</organism>
<name>B0X2A1_CULQU</name>
<feature type="compositionally biased region" description="Acidic residues" evidence="2">
    <location>
        <begin position="964"/>
        <end position="975"/>
    </location>
</feature>
<feature type="domain" description="C2H2-type" evidence="3">
    <location>
        <begin position="225"/>
        <end position="252"/>
    </location>
</feature>
<dbReference type="PROSITE" id="PS00028">
    <property type="entry name" value="ZINC_FINGER_C2H2_1"/>
    <property type="match status" value="4"/>
</dbReference>
<dbReference type="KEGG" id="cqu:CpipJ_CPIJ013680"/>
<dbReference type="InterPro" id="IPR029205">
    <property type="entry name" value="Clathrin-bd"/>
</dbReference>
<dbReference type="SMART" id="SM00355">
    <property type="entry name" value="ZnF_C2H2"/>
    <property type="match status" value="8"/>
</dbReference>
<dbReference type="PANTHER" id="PTHR16156:SF10">
    <property type="entry name" value="AFTIPHILIN-RELATED"/>
    <property type="match status" value="1"/>
</dbReference>
<keyword evidence="6" id="KW-1185">Reference proteome</keyword>
<feature type="compositionally biased region" description="Polar residues" evidence="2">
    <location>
        <begin position="953"/>
        <end position="963"/>
    </location>
</feature>
<keyword evidence="1" id="KW-0863">Zinc-finger</keyword>
<feature type="compositionally biased region" description="Polar residues" evidence="2">
    <location>
        <begin position="718"/>
        <end position="728"/>
    </location>
</feature>
<dbReference type="Pfam" id="PF15045">
    <property type="entry name" value="Clathrin_bdg"/>
    <property type="match status" value="1"/>
</dbReference>
<feature type="compositionally biased region" description="Polar residues" evidence="2">
    <location>
        <begin position="777"/>
        <end position="797"/>
    </location>
</feature>
<feature type="compositionally biased region" description="Acidic residues" evidence="2">
    <location>
        <begin position="808"/>
        <end position="817"/>
    </location>
</feature>
<dbReference type="Proteomes" id="UP000002320">
    <property type="component" value="Unassembled WGS sequence"/>
</dbReference>
<feature type="domain" description="C2H2-type" evidence="3">
    <location>
        <begin position="454"/>
        <end position="482"/>
    </location>
</feature>
<dbReference type="InterPro" id="IPR036236">
    <property type="entry name" value="Znf_C2H2_sf"/>
</dbReference>
<dbReference type="VEuPathDB" id="VectorBase:CQUJHB016272"/>
<reference evidence="4" key="1">
    <citation type="submission" date="2007-03" db="EMBL/GenBank/DDBJ databases">
        <title>Annotation of Culex pipiens quinquefasciatus.</title>
        <authorList>
            <consortium name="The Broad Institute Genome Sequencing Platform"/>
            <person name="Atkinson P.W."/>
            <person name="Hemingway J."/>
            <person name="Christensen B.M."/>
            <person name="Higgs S."/>
            <person name="Kodira C."/>
            <person name="Hannick L."/>
            <person name="Megy K."/>
            <person name="O'Leary S."/>
            <person name="Pearson M."/>
            <person name="Haas B.J."/>
            <person name="Mauceli E."/>
            <person name="Wortman J.R."/>
            <person name="Lee N.H."/>
            <person name="Guigo R."/>
            <person name="Stanke M."/>
            <person name="Alvarado L."/>
            <person name="Amedeo P."/>
            <person name="Antoine C.H."/>
            <person name="Arensburger P."/>
            <person name="Bidwell S.L."/>
            <person name="Crawford M."/>
            <person name="Camaro F."/>
            <person name="Devon K."/>
            <person name="Engels R."/>
            <person name="Hammond M."/>
            <person name="Howarth C."/>
            <person name="Koehrsen M."/>
            <person name="Lawson D."/>
            <person name="Montgomery P."/>
            <person name="Nene V."/>
            <person name="Nusbaum C."/>
            <person name="Puiu D."/>
            <person name="Romero-Severson J."/>
            <person name="Severson D.W."/>
            <person name="Shumway M."/>
            <person name="Sisk P."/>
            <person name="Stolte C."/>
            <person name="Zeng Q."/>
            <person name="Eisenstadt E."/>
            <person name="Fraser-Liggett C."/>
            <person name="Strausberg R."/>
            <person name="Galagan J."/>
            <person name="Birren B."/>
            <person name="Collins F.H."/>
        </authorList>
    </citation>
    <scope>NUCLEOTIDE SEQUENCE [LARGE SCALE GENOMIC DNA]</scope>
    <source>
        <strain evidence="4">JHB</strain>
    </source>
</reference>
<evidence type="ECO:0000259" key="3">
    <source>
        <dbReference type="PROSITE" id="PS50157"/>
    </source>
</evidence>
<dbReference type="GO" id="GO:0032588">
    <property type="term" value="C:trans-Golgi network membrane"/>
    <property type="evidence" value="ECO:0007669"/>
    <property type="project" value="InterPro"/>
</dbReference>
<evidence type="ECO:0000256" key="2">
    <source>
        <dbReference type="SAM" id="MobiDB-lite"/>
    </source>
</evidence>
<accession>B0X2A1</accession>
<protein>
    <recommendedName>
        <fullName evidence="3">C2H2-type domain-containing protein</fullName>
    </recommendedName>
</protein>
<dbReference type="InterPro" id="IPR013087">
    <property type="entry name" value="Znf_C2H2_type"/>
</dbReference>
<evidence type="ECO:0000313" key="6">
    <source>
        <dbReference type="Proteomes" id="UP000002320"/>
    </source>
</evidence>
<dbReference type="STRING" id="7176.B0X2A1"/>
<feature type="compositionally biased region" description="Acidic residues" evidence="2">
    <location>
        <begin position="611"/>
        <end position="630"/>
    </location>
</feature>
<dbReference type="GO" id="GO:0008270">
    <property type="term" value="F:zinc ion binding"/>
    <property type="evidence" value="ECO:0007669"/>
    <property type="project" value="UniProtKB-KW"/>
</dbReference>
<feature type="domain" description="C2H2-type" evidence="3">
    <location>
        <begin position="550"/>
        <end position="572"/>
    </location>
</feature>
<feature type="compositionally biased region" description="Basic and acidic residues" evidence="2">
    <location>
        <begin position="498"/>
        <end position="507"/>
    </location>
</feature>
<feature type="compositionally biased region" description="Acidic residues" evidence="2">
    <location>
        <begin position="729"/>
        <end position="742"/>
    </location>
</feature>
<dbReference type="PANTHER" id="PTHR16156">
    <property type="entry name" value="AFTIPHILIN A-RELATED"/>
    <property type="match status" value="1"/>
</dbReference>
<keyword evidence="1" id="KW-0862">Zinc</keyword>
<dbReference type="Pfam" id="PF12874">
    <property type="entry name" value="zf-met"/>
    <property type="match status" value="1"/>
</dbReference>
<dbReference type="eggNOG" id="KOG1721">
    <property type="taxonomic scope" value="Eukaryota"/>
</dbReference>
<dbReference type="InterPro" id="IPR046359">
    <property type="entry name" value="Aftin-like"/>
</dbReference>
<feature type="region of interest" description="Disordered" evidence="2">
    <location>
        <begin position="1027"/>
        <end position="1049"/>
    </location>
</feature>
<dbReference type="GO" id="GO:0030121">
    <property type="term" value="C:AP-1 adaptor complex"/>
    <property type="evidence" value="ECO:0007669"/>
    <property type="project" value="TreeGrafter"/>
</dbReference>
<dbReference type="GO" id="GO:0030276">
    <property type="term" value="F:clathrin binding"/>
    <property type="evidence" value="ECO:0007669"/>
    <property type="project" value="InterPro"/>
</dbReference>
<dbReference type="EMBL" id="DS232283">
    <property type="protein sequence ID" value="EDS39124.1"/>
    <property type="molecule type" value="Genomic_DNA"/>
</dbReference>
<dbReference type="HOGENOM" id="CLU_270245_0_0_1"/>
<feature type="region of interest" description="Disordered" evidence="2">
    <location>
        <begin position="485"/>
        <end position="508"/>
    </location>
</feature>
<gene>
    <name evidence="5" type="primary">6046599</name>
    <name evidence="4" type="ORF">CpipJ_CPIJ013680</name>
</gene>
<reference evidence="5" key="2">
    <citation type="submission" date="2020-05" db="UniProtKB">
        <authorList>
            <consortium name="EnsemblMetazoa"/>
        </authorList>
    </citation>
    <scope>IDENTIFICATION</scope>
    <source>
        <strain evidence="5">JHB</strain>
    </source>
</reference>
<evidence type="ECO:0000313" key="5">
    <source>
        <dbReference type="EnsemblMetazoa" id="CPIJ013680-PA"/>
    </source>
</evidence>
<evidence type="ECO:0000313" key="4">
    <source>
        <dbReference type="EMBL" id="EDS39124.1"/>
    </source>
</evidence>
<feature type="domain" description="C2H2-type" evidence="3">
    <location>
        <begin position="514"/>
        <end position="542"/>
    </location>
</feature>
<feature type="region of interest" description="Disordered" evidence="2">
    <location>
        <begin position="600"/>
        <end position="690"/>
    </location>
</feature>
<feature type="compositionally biased region" description="Acidic residues" evidence="2">
    <location>
        <begin position="674"/>
        <end position="684"/>
    </location>
</feature>
<dbReference type="OrthoDB" id="10039931at2759"/>
<dbReference type="EnsemblMetazoa" id="CPIJ013680-RA">
    <property type="protein sequence ID" value="CPIJ013680-PA"/>
    <property type="gene ID" value="CPIJ013680"/>
</dbReference>
<evidence type="ECO:0000256" key="1">
    <source>
        <dbReference type="PROSITE-ProRule" id="PRU00042"/>
    </source>
</evidence>